<keyword evidence="3" id="KW-1185">Reference proteome</keyword>
<dbReference type="AlphaFoldDB" id="A0A7E4UW51"/>
<feature type="compositionally biased region" description="Acidic residues" evidence="1">
    <location>
        <begin position="258"/>
        <end position="269"/>
    </location>
</feature>
<reference evidence="4" key="2">
    <citation type="submission" date="2020-10" db="UniProtKB">
        <authorList>
            <consortium name="WormBaseParasite"/>
        </authorList>
    </citation>
    <scope>IDENTIFICATION</scope>
</reference>
<feature type="transmembrane region" description="Helical" evidence="2">
    <location>
        <begin position="20"/>
        <end position="41"/>
    </location>
</feature>
<sequence>MVHITKEEQQRRIKERKSPFRIYTAFNAFALFLDALLYIIASKWVQEVLQTEYGLLLPYWCFMLVCVLICGAGSQVDGMAYWNGVISFACGVIYLLFPDYWQASCGTFIFPNCTGPHLQIHMIVFGLVCFNMVASSLSYIIYCKITFGRWRPTVITRRFSKDETTTYQALFVGKEKSNAVTKKGEAKKTTDMPKENSEAKKKDETKKTATTPKKKDETKKEANMPKKNGKAKNDANMPKKGKANNDANTPKLASIEEPYPDDPEDQAMYDEDEEMVVFERV</sequence>
<feature type="compositionally biased region" description="Basic and acidic residues" evidence="1">
    <location>
        <begin position="181"/>
        <end position="224"/>
    </location>
</feature>
<keyword evidence="2" id="KW-0472">Membrane</keyword>
<accession>A0A7E4UW51</accession>
<proteinExistence type="predicted"/>
<feature type="transmembrane region" description="Helical" evidence="2">
    <location>
        <begin position="53"/>
        <end position="73"/>
    </location>
</feature>
<evidence type="ECO:0000313" key="3">
    <source>
        <dbReference type="Proteomes" id="UP000492821"/>
    </source>
</evidence>
<protein>
    <submittedName>
        <fullName evidence="4">MARVEL domain-containing protein</fullName>
    </submittedName>
</protein>
<dbReference type="Proteomes" id="UP000492821">
    <property type="component" value="Unassembled WGS sequence"/>
</dbReference>
<evidence type="ECO:0000313" key="4">
    <source>
        <dbReference type="WBParaSite" id="Pan_g13243.t1"/>
    </source>
</evidence>
<feature type="region of interest" description="Disordered" evidence="1">
    <location>
        <begin position="181"/>
        <end position="269"/>
    </location>
</feature>
<keyword evidence="2" id="KW-0812">Transmembrane</keyword>
<name>A0A7E4UW51_PANRE</name>
<feature type="transmembrane region" description="Helical" evidence="2">
    <location>
        <begin position="118"/>
        <end position="142"/>
    </location>
</feature>
<evidence type="ECO:0000256" key="1">
    <source>
        <dbReference type="SAM" id="MobiDB-lite"/>
    </source>
</evidence>
<feature type="transmembrane region" description="Helical" evidence="2">
    <location>
        <begin position="80"/>
        <end position="98"/>
    </location>
</feature>
<evidence type="ECO:0000256" key="2">
    <source>
        <dbReference type="SAM" id="Phobius"/>
    </source>
</evidence>
<organism evidence="3 4">
    <name type="scientific">Panagrellus redivivus</name>
    <name type="common">Microworm</name>
    <dbReference type="NCBI Taxonomy" id="6233"/>
    <lineage>
        <taxon>Eukaryota</taxon>
        <taxon>Metazoa</taxon>
        <taxon>Ecdysozoa</taxon>
        <taxon>Nematoda</taxon>
        <taxon>Chromadorea</taxon>
        <taxon>Rhabditida</taxon>
        <taxon>Tylenchina</taxon>
        <taxon>Panagrolaimomorpha</taxon>
        <taxon>Panagrolaimoidea</taxon>
        <taxon>Panagrolaimidae</taxon>
        <taxon>Panagrellus</taxon>
    </lineage>
</organism>
<reference evidence="3" key="1">
    <citation type="journal article" date="2013" name="Genetics">
        <title>The draft genome and transcriptome of Panagrellus redivivus are shaped by the harsh demands of a free-living lifestyle.</title>
        <authorList>
            <person name="Srinivasan J."/>
            <person name="Dillman A.R."/>
            <person name="Macchietto M.G."/>
            <person name="Heikkinen L."/>
            <person name="Lakso M."/>
            <person name="Fracchia K.M."/>
            <person name="Antoshechkin I."/>
            <person name="Mortazavi A."/>
            <person name="Wong G."/>
            <person name="Sternberg P.W."/>
        </authorList>
    </citation>
    <scope>NUCLEOTIDE SEQUENCE [LARGE SCALE GENOMIC DNA]</scope>
    <source>
        <strain evidence="3">MT8872</strain>
    </source>
</reference>
<keyword evidence="2" id="KW-1133">Transmembrane helix</keyword>
<dbReference type="WBParaSite" id="Pan_g13243.t1">
    <property type="protein sequence ID" value="Pan_g13243.t1"/>
    <property type="gene ID" value="Pan_g13243"/>
</dbReference>